<comment type="caution">
    <text evidence="5">The sequence shown here is derived from an EMBL/GenBank/DDBJ whole genome shotgun (WGS) entry which is preliminary data.</text>
</comment>
<dbReference type="Gene3D" id="3.40.50.10420">
    <property type="entry name" value="NagB/RpiA/CoA transferase-like"/>
    <property type="match status" value="1"/>
</dbReference>
<dbReference type="EC" id="6.3.3.2" evidence="4"/>
<dbReference type="PIRSF" id="PIRSF006806">
    <property type="entry name" value="FTHF_cligase"/>
    <property type="match status" value="1"/>
</dbReference>
<dbReference type="RefSeq" id="WP_167084161.1">
    <property type="nucleotide sequence ID" value="NZ_WHJG01000001.1"/>
</dbReference>
<comment type="similarity">
    <text evidence="1 4">Belongs to the 5-formyltetrahydrofolate cyclo-ligase family.</text>
</comment>
<evidence type="ECO:0000313" key="6">
    <source>
        <dbReference type="Proteomes" id="UP000621455"/>
    </source>
</evidence>
<dbReference type="SUPFAM" id="SSF100950">
    <property type="entry name" value="NagB/RpiA/CoA transferase-like"/>
    <property type="match status" value="1"/>
</dbReference>
<dbReference type="PANTHER" id="PTHR23407:SF1">
    <property type="entry name" value="5-FORMYLTETRAHYDROFOLATE CYCLO-LIGASE"/>
    <property type="match status" value="1"/>
</dbReference>
<keyword evidence="3 4" id="KW-0067">ATP-binding</keyword>
<dbReference type="InterPro" id="IPR037171">
    <property type="entry name" value="NagB/RpiA_transferase-like"/>
</dbReference>
<dbReference type="Pfam" id="PF01812">
    <property type="entry name" value="5-FTHF_cyc-lig"/>
    <property type="match status" value="1"/>
</dbReference>
<evidence type="ECO:0000256" key="2">
    <source>
        <dbReference type="ARBA" id="ARBA00022741"/>
    </source>
</evidence>
<evidence type="ECO:0000313" key="5">
    <source>
        <dbReference type="EMBL" id="NHZ77859.1"/>
    </source>
</evidence>
<comment type="catalytic activity">
    <reaction evidence="4">
        <text>(6S)-5-formyl-5,6,7,8-tetrahydrofolate + ATP = (6R)-5,10-methenyltetrahydrofolate + ADP + phosphate</text>
        <dbReference type="Rhea" id="RHEA:10488"/>
        <dbReference type="ChEBI" id="CHEBI:30616"/>
        <dbReference type="ChEBI" id="CHEBI:43474"/>
        <dbReference type="ChEBI" id="CHEBI:57455"/>
        <dbReference type="ChEBI" id="CHEBI:57457"/>
        <dbReference type="ChEBI" id="CHEBI:456216"/>
        <dbReference type="EC" id="6.3.3.2"/>
    </reaction>
</comment>
<dbReference type="PANTHER" id="PTHR23407">
    <property type="entry name" value="ATPASE INHIBITOR/5-FORMYLTETRAHYDROFOLATE CYCLO-LIGASE"/>
    <property type="match status" value="1"/>
</dbReference>
<evidence type="ECO:0000256" key="3">
    <source>
        <dbReference type="ARBA" id="ARBA00022840"/>
    </source>
</evidence>
<proteinExistence type="inferred from homology"/>
<reference evidence="5 6" key="1">
    <citation type="submission" date="2019-10" db="EMBL/GenBank/DDBJ databases">
        <title>Taxonomy of Antarctic Massilia spp.: description of Massilia rubra sp. nov., Massilia aquatica sp. nov., Massilia mucilaginosa sp. nov., Massilia frigida sp. nov. isolated from streams, lakes and regoliths.</title>
        <authorList>
            <person name="Holochova P."/>
            <person name="Sedlacek I."/>
            <person name="Kralova S."/>
            <person name="Maslanova I."/>
            <person name="Busse H.-J."/>
            <person name="Stankova E."/>
            <person name="Vrbovska V."/>
            <person name="Kovarovic V."/>
            <person name="Bartak M."/>
            <person name="Svec P."/>
            <person name="Pantucek R."/>
        </authorList>
    </citation>
    <scope>NUCLEOTIDE SEQUENCE [LARGE SCALE GENOMIC DNA]</scope>
    <source>
        <strain evidence="5 6">CCM 8695</strain>
    </source>
</reference>
<evidence type="ECO:0000256" key="4">
    <source>
        <dbReference type="RuleBase" id="RU361279"/>
    </source>
</evidence>
<protein>
    <recommendedName>
        <fullName evidence="4">5-formyltetrahydrofolate cyclo-ligase</fullName>
        <ecNumber evidence="4">6.3.3.2</ecNumber>
    </recommendedName>
</protein>
<evidence type="ECO:0000256" key="1">
    <source>
        <dbReference type="ARBA" id="ARBA00010638"/>
    </source>
</evidence>
<keyword evidence="4" id="KW-0479">Metal-binding</keyword>
<dbReference type="NCBIfam" id="TIGR02727">
    <property type="entry name" value="MTHFS_bact"/>
    <property type="match status" value="1"/>
</dbReference>
<keyword evidence="4" id="KW-0460">Magnesium</keyword>
<sequence length="207" mass="22090">MTGEPRIPCASAALPASANSHAAFAHGADKAALRTMLKAARRALDPVQKAQRDAAIGARVLAWWRGRTAGEAALLGVYWPLRGEPDLHPLYAELARAGVRLALPLVVAPDTALAFVEWVPGEAMLSDRMGVAVPALRRVLERPPVLLVPCLGFTAERYRLGYGGGYYDRTLEALPRPYTVGIAYAGDQVAFAGAQHDVALDLLITEG</sequence>
<organism evidence="5 6">
    <name type="scientific">Massilia frigida</name>
    <dbReference type="NCBI Taxonomy" id="2609281"/>
    <lineage>
        <taxon>Bacteria</taxon>
        <taxon>Pseudomonadati</taxon>
        <taxon>Pseudomonadota</taxon>
        <taxon>Betaproteobacteria</taxon>
        <taxon>Burkholderiales</taxon>
        <taxon>Oxalobacteraceae</taxon>
        <taxon>Telluria group</taxon>
        <taxon>Massilia</taxon>
    </lineage>
</organism>
<comment type="cofactor">
    <cofactor evidence="4">
        <name>Mg(2+)</name>
        <dbReference type="ChEBI" id="CHEBI:18420"/>
    </cofactor>
</comment>
<dbReference type="EMBL" id="WHJG01000001">
    <property type="protein sequence ID" value="NHZ77859.1"/>
    <property type="molecule type" value="Genomic_DNA"/>
</dbReference>
<accession>A0ABX0MY01</accession>
<keyword evidence="6" id="KW-1185">Reference proteome</keyword>
<dbReference type="InterPro" id="IPR024185">
    <property type="entry name" value="FTHF_cligase-like_sf"/>
</dbReference>
<name>A0ABX0MY01_9BURK</name>
<dbReference type="GO" id="GO:0030272">
    <property type="term" value="F:5-formyltetrahydrofolate cyclo-ligase activity"/>
    <property type="evidence" value="ECO:0007669"/>
    <property type="project" value="UniProtKB-EC"/>
</dbReference>
<dbReference type="InterPro" id="IPR002698">
    <property type="entry name" value="FTHF_cligase"/>
</dbReference>
<dbReference type="Proteomes" id="UP000621455">
    <property type="component" value="Unassembled WGS sequence"/>
</dbReference>
<keyword evidence="5" id="KW-0436">Ligase</keyword>
<keyword evidence="2 4" id="KW-0547">Nucleotide-binding</keyword>
<gene>
    <name evidence="5" type="ORF">F2P44_00885</name>
</gene>